<evidence type="ECO:0000313" key="2">
    <source>
        <dbReference type="EMBL" id="CAE06881.1"/>
    </source>
</evidence>
<dbReference type="Pfam" id="PF13481">
    <property type="entry name" value="AAA_25"/>
    <property type="match status" value="1"/>
</dbReference>
<dbReference type="KEGG" id="syw:SYNW0366"/>
<proteinExistence type="predicted"/>
<name>Q7U992_PARMW</name>
<organism evidence="2 3">
    <name type="scientific">Parasynechococcus marenigrum (strain WH8102)</name>
    <dbReference type="NCBI Taxonomy" id="84588"/>
    <lineage>
        <taxon>Bacteria</taxon>
        <taxon>Bacillati</taxon>
        <taxon>Cyanobacteriota</taxon>
        <taxon>Cyanophyceae</taxon>
        <taxon>Synechococcales</taxon>
        <taxon>Prochlorococcaceae</taxon>
        <taxon>Parasynechococcus</taxon>
        <taxon>Parasynechococcus marenigrum</taxon>
    </lineage>
</organism>
<feature type="compositionally biased region" description="Basic and acidic residues" evidence="1">
    <location>
        <begin position="458"/>
        <end position="474"/>
    </location>
</feature>
<sequence length="514" mass="56041">MAEQQHPNLSAELKNGTGPAAVGFGPAADIKRIKSKAKEIVIDDSIGSRDRMIHIKDAARDYEAEFSNQELKQYLWDARRELAGAATPVPRGGKLKLSKARWLWTGVVMAATTTLVIALPKVGKSRLMTMVLGRIRRGDHSFLGHALPASEPLILIVGPDQTEDDWQECLVRAGLSDPEGNLVDAVVGVFHKGCPLHLDEGGIDQIVEFCRDFSSLIILLDSYAAATAALGLEEKSNSYADPLIDLQEAIAPYDASLIVIHHSNRHSAKGRASSASRGTTALPAAVSQTVSLAWVSDPGDNPLAPADYRVKLTTEGRAGRPLDLLIEQVDEGFNWISHGSAAEVARQQAMEEILDKLTERQSDALRDMTHHWVTTQLGVDRPHLGAALDLDRKRSKEVMDALLQKKLIQFDRERPARGGGRGQPTRLFRPVDAVLPFFPATDVSDISDPVSPPASEPPSERSEKSDATEERECPECGTTFPANKRGRPKIFCSRECKNKAGRRSSEPTDPDQGS</sequence>
<feature type="compositionally biased region" description="Basic and acidic residues" evidence="1">
    <location>
        <begin position="492"/>
        <end position="506"/>
    </location>
</feature>
<dbReference type="Gene3D" id="3.40.50.300">
    <property type="entry name" value="P-loop containing nucleotide triphosphate hydrolases"/>
    <property type="match status" value="1"/>
</dbReference>
<dbReference type="RefSeq" id="WP_011127240.1">
    <property type="nucleotide sequence ID" value="NC_005070.1"/>
</dbReference>
<evidence type="ECO:0000256" key="1">
    <source>
        <dbReference type="SAM" id="MobiDB-lite"/>
    </source>
</evidence>
<accession>Q7U992</accession>
<dbReference type="Proteomes" id="UP000001422">
    <property type="component" value="Chromosome"/>
</dbReference>
<dbReference type="AlphaFoldDB" id="Q7U992"/>
<dbReference type="STRING" id="84588.SYNW0366"/>
<dbReference type="InterPro" id="IPR027417">
    <property type="entry name" value="P-loop_NTPase"/>
</dbReference>
<dbReference type="EMBL" id="BX569690">
    <property type="protein sequence ID" value="CAE06881.1"/>
    <property type="molecule type" value="Genomic_DNA"/>
</dbReference>
<feature type="region of interest" description="Disordered" evidence="1">
    <location>
        <begin position="441"/>
        <end position="514"/>
    </location>
</feature>
<keyword evidence="3" id="KW-1185">Reference proteome</keyword>
<evidence type="ECO:0000313" key="3">
    <source>
        <dbReference type="Proteomes" id="UP000001422"/>
    </source>
</evidence>
<reference evidence="2 3" key="1">
    <citation type="journal article" date="2003" name="Nature">
        <title>The genome of a motile marine Synechococcus.</title>
        <authorList>
            <person name="Palenik B."/>
            <person name="Brahamsha B."/>
            <person name="Larimer F."/>
            <person name="Land M."/>
            <person name="Hauser L."/>
            <person name="Chain P."/>
            <person name="Lamerdin J."/>
            <person name="Regala W."/>
            <person name="Allen E.A."/>
            <person name="McCarren J."/>
            <person name="Paulsen I."/>
            <person name="Dufresne A."/>
            <person name="Partensky F."/>
            <person name="Webb E."/>
            <person name="Waterbury J."/>
        </authorList>
    </citation>
    <scope>NUCLEOTIDE SEQUENCE [LARGE SCALE GENOMIC DNA]</scope>
    <source>
        <strain evidence="2 3">WH8102</strain>
    </source>
</reference>
<gene>
    <name evidence="2" type="ordered locus">SYNW0366</name>
</gene>
<protein>
    <submittedName>
        <fullName evidence="2">Uncharacterized protein</fullName>
    </submittedName>
</protein>
<dbReference type="HOGENOM" id="CLU_545037_0_0_3"/>
<dbReference type="eggNOG" id="COG3598">
    <property type="taxonomic scope" value="Bacteria"/>
</dbReference>